<reference evidence="13 14" key="1">
    <citation type="submission" date="2023-01" db="EMBL/GenBank/DDBJ databases">
        <title>Draft genome sequence of Nocardiopsis sp. RSe5-2 isolated from halophytes.</title>
        <authorList>
            <person name="Duangmal K."/>
            <person name="Chantavorakit T."/>
        </authorList>
    </citation>
    <scope>NUCLEOTIDE SEQUENCE [LARGE SCALE GENOMIC DNA]</scope>
    <source>
        <strain evidence="13 14">RSe5-2</strain>
    </source>
</reference>
<keyword evidence="9" id="KW-0175">Coiled coil</keyword>
<comment type="catalytic activity">
    <reaction evidence="1">
        <text>ATP + protein L-histidine = ADP + protein N-phospho-L-histidine.</text>
        <dbReference type="EC" id="2.7.13.3"/>
    </reaction>
</comment>
<dbReference type="EC" id="2.7.13.3" evidence="2"/>
<evidence type="ECO:0000256" key="10">
    <source>
        <dbReference type="SAM" id="MobiDB-lite"/>
    </source>
</evidence>
<proteinExistence type="predicted"/>
<evidence type="ECO:0000256" key="5">
    <source>
        <dbReference type="ARBA" id="ARBA00022741"/>
    </source>
</evidence>
<feature type="transmembrane region" description="Helical" evidence="11">
    <location>
        <begin position="12"/>
        <end position="31"/>
    </location>
</feature>
<evidence type="ECO:0000256" key="3">
    <source>
        <dbReference type="ARBA" id="ARBA00022553"/>
    </source>
</evidence>
<dbReference type="InterPro" id="IPR036890">
    <property type="entry name" value="HATPase_C_sf"/>
</dbReference>
<organism evidence="13 14">
    <name type="scientific">Nocardiopsis endophytica</name>
    <dbReference type="NCBI Taxonomy" id="3018445"/>
    <lineage>
        <taxon>Bacteria</taxon>
        <taxon>Bacillati</taxon>
        <taxon>Actinomycetota</taxon>
        <taxon>Actinomycetes</taxon>
        <taxon>Streptosporangiales</taxon>
        <taxon>Nocardiopsidaceae</taxon>
        <taxon>Nocardiopsis</taxon>
    </lineage>
</organism>
<name>A0ABT4TYK2_9ACTN</name>
<dbReference type="SUPFAM" id="SSF55874">
    <property type="entry name" value="ATPase domain of HSP90 chaperone/DNA topoisomerase II/histidine kinase"/>
    <property type="match status" value="1"/>
</dbReference>
<comment type="caution">
    <text evidence="13">The sequence shown here is derived from an EMBL/GenBank/DDBJ whole genome shotgun (WGS) entry which is preliminary data.</text>
</comment>
<evidence type="ECO:0000259" key="12">
    <source>
        <dbReference type="PROSITE" id="PS50109"/>
    </source>
</evidence>
<keyword evidence="4" id="KW-0808">Transferase</keyword>
<protein>
    <recommendedName>
        <fullName evidence="2">histidine kinase</fullName>
        <ecNumber evidence="2">2.7.13.3</ecNumber>
    </recommendedName>
</protein>
<dbReference type="Pfam" id="PF07730">
    <property type="entry name" value="HisKA_3"/>
    <property type="match status" value="1"/>
</dbReference>
<keyword evidence="11" id="KW-0812">Transmembrane</keyword>
<dbReference type="PANTHER" id="PTHR24421:SF10">
    <property type="entry name" value="NITRATE_NITRITE SENSOR PROTEIN NARQ"/>
    <property type="match status" value="1"/>
</dbReference>
<feature type="transmembrane region" description="Helical" evidence="11">
    <location>
        <begin position="104"/>
        <end position="126"/>
    </location>
</feature>
<dbReference type="RefSeq" id="WP_270683678.1">
    <property type="nucleotide sequence ID" value="NZ_JAQFWQ010000007.1"/>
</dbReference>
<feature type="coiled-coil region" evidence="9">
    <location>
        <begin position="145"/>
        <end position="179"/>
    </location>
</feature>
<keyword evidence="11" id="KW-0472">Membrane</keyword>
<accession>A0ABT4TYK2</accession>
<evidence type="ECO:0000256" key="8">
    <source>
        <dbReference type="ARBA" id="ARBA00023012"/>
    </source>
</evidence>
<dbReference type="Gene3D" id="1.20.5.1930">
    <property type="match status" value="1"/>
</dbReference>
<gene>
    <name evidence="13" type="ORF">O4J56_03895</name>
</gene>
<dbReference type="SMART" id="SM00387">
    <property type="entry name" value="HATPase_c"/>
    <property type="match status" value="1"/>
</dbReference>
<feature type="transmembrane region" description="Helical" evidence="11">
    <location>
        <begin position="67"/>
        <end position="92"/>
    </location>
</feature>
<dbReference type="InterPro" id="IPR005467">
    <property type="entry name" value="His_kinase_dom"/>
</dbReference>
<feature type="region of interest" description="Disordered" evidence="10">
    <location>
        <begin position="356"/>
        <end position="381"/>
    </location>
</feature>
<keyword evidence="6 13" id="KW-0418">Kinase</keyword>
<keyword evidence="11" id="KW-1133">Transmembrane helix</keyword>
<evidence type="ECO:0000256" key="6">
    <source>
        <dbReference type="ARBA" id="ARBA00022777"/>
    </source>
</evidence>
<dbReference type="InterPro" id="IPR011712">
    <property type="entry name" value="Sig_transdc_His_kin_sub3_dim/P"/>
</dbReference>
<evidence type="ECO:0000313" key="13">
    <source>
        <dbReference type="EMBL" id="MDA2809773.1"/>
    </source>
</evidence>
<dbReference type="Pfam" id="PF02518">
    <property type="entry name" value="HATPase_c"/>
    <property type="match status" value="1"/>
</dbReference>
<evidence type="ECO:0000256" key="9">
    <source>
        <dbReference type="SAM" id="Coils"/>
    </source>
</evidence>
<evidence type="ECO:0000256" key="4">
    <source>
        <dbReference type="ARBA" id="ARBA00022679"/>
    </source>
</evidence>
<evidence type="ECO:0000256" key="1">
    <source>
        <dbReference type="ARBA" id="ARBA00000085"/>
    </source>
</evidence>
<dbReference type="Gene3D" id="3.30.565.10">
    <property type="entry name" value="Histidine kinase-like ATPase, C-terminal domain"/>
    <property type="match status" value="1"/>
</dbReference>
<keyword evidence="5" id="KW-0547">Nucleotide-binding</keyword>
<evidence type="ECO:0000313" key="14">
    <source>
        <dbReference type="Proteomes" id="UP001527866"/>
    </source>
</evidence>
<keyword evidence="7" id="KW-0067">ATP-binding</keyword>
<evidence type="ECO:0000256" key="2">
    <source>
        <dbReference type="ARBA" id="ARBA00012438"/>
    </source>
</evidence>
<dbReference type="PANTHER" id="PTHR24421">
    <property type="entry name" value="NITRATE/NITRITE SENSOR PROTEIN NARX-RELATED"/>
    <property type="match status" value="1"/>
</dbReference>
<feature type="domain" description="Histidine kinase" evidence="12">
    <location>
        <begin position="288"/>
        <end position="375"/>
    </location>
</feature>
<sequence>MSAGRPGAARAAVDGAIAVGMAAALVAAALAEQRPQGGAGLLAVGLAAASGLVLAGRRRAPAPVLAATAALAAGYQAAGLDLPAAAFLVALYTAVRAGRRAAAAAWALGLLVALPLAAVAAGAPAAGQALAQARGALEVAWLVAAAAAGEALRQAEARAEQAERTREEAARRRADEERLHIARELHDSLTHQISVIKLQAEVALHLAGRRGEPVPEPVLAIAQAGREANRELRATLEALRGGAGARPRGLADLPELVRGARAGGLEAELEVEAPAEGAGLPAAVEGAVYRIVQEALTNTVRHAGAQRVRVAVERGERAVRVRVEDDGRAVPGGGAVPGVGLAGMRERVEALGGRLDAGPGPRGGFGVRAELPVEPLEEGRP</sequence>
<dbReference type="EMBL" id="JAQFWQ010000007">
    <property type="protein sequence ID" value="MDA2809773.1"/>
    <property type="molecule type" value="Genomic_DNA"/>
</dbReference>
<feature type="transmembrane region" description="Helical" evidence="11">
    <location>
        <begin position="37"/>
        <end position="55"/>
    </location>
</feature>
<dbReference type="CDD" id="cd16917">
    <property type="entry name" value="HATPase_UhpB-NarQ-NarX-like"/>
    <property type="match status" value="1"/>
</dbReference>
<dbReference type="InterPro" id="IPR003594">
    <property type="entry name" value="HATPase_dom"/>
</dbReference>
<evidence type="ECO:0000256" key="11">
    <source>
        <dbReference type="SAM" id="Phobius"/>
    </source>
</evidence>
<evidence type="ECO:0000256" key="7">
    <source>
        <dbReference type="ARBA" id="ARBA00022840"/>
    </source>
</evidence>
<dbReference type="PROSITE" id="PS50109">
    <property type="entry name" value="HIS_KIN"/>
    <property type="match status" value="1"/>
</dbReference>
<keyword evidence="14" id="KW-1185">Reference proteome</keyword>
<dbReference type="GO" id="GO:0016301">
    <property type="term" value="F:kinase activity"/>
    <property type="evidence" value="ECO:0007669"/>
    <property type="project" value="UniProtKB-KW"/>
</dbReference>
<keyword evidence="8" id="KW-0902">Two-component regulatory system</keyword>
<keyword evidence="3" id="KW-0597">Phosphoprotein</keyword>
<dbReference type="Proteomes" id="UP001527866">
    <property type="component" value="Unassembled WGS sequence"/>
</dbReference>
<dbReference type="InterPro" id="IPR050482">
    <property type="entry name" value="Sensor_HK_TwoCompSys"/>
</dbReference>